<dbReference type="EMBL" id="JBJUIK010000010">
    <property type="protein sequence ID" value="KAL3515170.1"/>
    <property type="molecule type" value="Genomic_DNA"/>
</dbReference>
<evidence type="ECO:0000313" key="1">
    <source>
        <dbReference type="EMBL" id="KAL3515170.1"/>
    </source>
</evidence>
<dbReference type="InterPro" id="IPR011993">
    <property type="entry name" value="PH-like_dom_sf"/>
</dbReference>
<name>A0ABD2ZA25_9GENT</name>
<dbReference type="Gene3D" id="2.30.29.30">
    <property type="entry name" value="Pleckstrin-homology domain (PH domain)/Phosphotyrosine-binding domain (PTB)"/>
    <property type="match status" value="1"/>
</dbReference>
<gene>
    <name evidence="1" type="ORF">ACH5RR_022072</name>
</gene>
<dbReference type="SUPFAM" id="SSF50729">
    <property type="entry name" value="PH domain-like"/>
    <property type="match status" value="1"/>
</dbReference>
<dbReference type="AlphaFoldDB" id="A0ABD2ZA25"/>
<evidence type="ECO:0000313" key="2">
    <source>
        <dbReference type="Proteomes" id="UP001630127"/>
    </source>
</evidence>
<keyword evidence="2" id="KW-1185">Reference proteome</keyword>
<comment type="caution">
    <text evidence="1">The sequence shown here is derived from an EMBL/GenBank/DDBJ whole genome shotgun (WGS) entry which is preliminary data.</text>
</comment>
<organism evidence="1 2">
    <name type="scientific">Cinchona calisaya</name>
    <dbReference type="NCBI Taxonomy" id="153742"/>
    <lineage>
        <taxon>Eukaryota</taxon>
        <taxon>Viridiplantae</taxon>
        <taxon>Streptophyta</taxon>
        <taxon>Embryophyta</taxon>
        <taxon>Tracheophyta</taxon>
        <taxon>Spermatophyta</taxon>
        <taxon>Magnoliopsida</taxon>
        <taxon>eudicotyledons</taxon>
        <taxon>Gunneridae</taxon>
        <taxon>Pentapetalae</taxon>
        <taxon>asterids</taxon>
        <taxon>lamiids</taxon>
        <taxon>Gentianales</taxon>
        <taxon>Rubiaceae</taxon>
        <taxon>Cinchonoideae</taxon>
        <taxon>Cinchoneae</taxon>
        <taxon>Cinchona</taxon>
    </lineage>
</organism>
<sequence>MAGIYDNRERLVRTTLRREDLLFSGQRTSSDLSSASSSSFSFSFNANSCLRFSSLNFTSFLDVQASSILLDDNYEVRFGNLSEVSVQEKNSNQRGIPDYDLYCFGKVVLELVTGKLGISAAPANDASIKKWIAETLPNISRNKETIARIVDPSLFIGEDLFQEVWAMAIVAKACLNPNLFKTTQNEICTFGFGRSSQRGDCRLLRYVPVVATMKVEGRAENNKSCVWRATDSAGGETKYGVFCLRFGSVKDCKIFMQTVQYS</sequence>
<protein>
    <submittedName>
        <fullName evidence="1">Uncharacterized protein</fullName>
    </submittedName>
</protein>
<dbReference type="Proteomes" id="UP001630127">
    <property type="component" value="Unassembled WGS sequence"/>
</dbReference>
<reference evidence="1 2" key="1">
    <citation type="submission" date="2024-11" db="EMBL/GenBank/DDBJ databases">
        <title>A near-complete genome assembly of Cinchona calisaya.</title>
        <authorList>
            <person name="Lian D.C."/>
            <person name="Zhao X.W."/>
            <person name="Wei L."/>
        </authorList>
    </citation>
    <scope>NUCLEOTIDE SEQUENCE [LARGE SCALE GENOMIC DNA]</scope>
    <source>
        <tissue evidence="1">Nenye</tissue>
    </source>
</reference>
<proteinExistence type="predicted"/>
<accession>A0ABD2ZA25</accession>